<sequence>MRKIKAVLLKHDAVTKNEYKLIPTLLRRLRALLRIYYDAKITGRKPSEFKYCDVQDISSVGLDLHECGVTLQLTPPHLRALFRDAPDMETFLFEEPLDLGPWRQAAFALREAVASDPESTDEDRDEAYQIAERAADDFAAFQLGFFIGDLLVAWILLAPVDSAEERRARRAMERLVEYSSAPQYRKGEVFGDSLTDAMHPVYANKLALVRFAQAGGLPALMDDWATATAKNSYIQSAVESLPANAWEKQTPESLLGAMRGLICKIETDGEDVANTRVFAHIIYQIYSRYGLAPFERAATLSDGSIVFYFLHRRIARKPAHYRSYDAIRGLLRRYAHVAETTRRRCGWHILTVAGRWKRIELYGCADEMCPEKRALLALRAQRTRGVRDPAVEERLLRWGGESKACTKCHSVSYCSRECQREDWPKHKPACRKKDGAELEI</sequence>
<feature type="domain" description="MYND-type" evidence="6">
    <location>
        <begin position="397"/>
        <end position="430"/>
    </location>
</feature>
<proteinExistence type="predicted"/>
<keyword evidence="5" id="KW-1133">Transmembrane helix</keyword>
<reference evidence="7 8" key="1">
    <citation type="submission" date="2021-08" db="EMBL/GenBank/DDBJ databases">
        <title>Draft Genome Sequence of Phanerochaete sordida strain YK-624.</title>
        <authorList>
            <person name="Mori T."/>
            <person name="Dohra H."/>
            <person name="Suzuki T."/>
            <person name="Kawagishi H."/>
            <person name="Hirai H."/>
        </authorList>
    </citation>
    <scope>NUCLEOTIDE SEQUENCE [LARGE SCALE GENOMIC DNA]</scope>
    <source>
        <strain evidence="7 8">YK-624</strain>
    </source>
</reference>
<keyword evidence="5" id="KW-0812">Transmembrane</keyword>
<protein>
    <submittedName>
        <fullName evidence="7">Zinc finger MYND domain-containing protein</fullName>
    </submittedName>
</protein>
<organism evidence="7 8">
    <name type="scientific">Phanerochaete sordida</name>
    <dbReference type="NCBI Taxonomy" id="48140"/>
    <lineage>
        <taxon>Eukaryota</taxon>
        <taxon>Fungi</taxon>
        <taxon>Dikarya</taxon>
        <taxon>Basidiomycota</taxon>
        <taxon>Agaricomycotina</taxon>
        <taxon>Agaricomycetes</taxon>
        <taxon>Polyporales</taxon>
        <taxon>Phanerochaetaceae</taxon>
        <taxon>Phanerochaete</taxon>
    </lineage>
</organism>
<evidence type="ECO:0000313" key="7">
    <source>
        <dbReference type="EMBL" id="GJE88217.1"/>
    </source>
</evidence>
<feature type="transmembrane region" description="Helical" evidence="5">
    <location>
        <begin position="138"/>
        <end position="157"/>
    </location>
</feature>
<evidence type="ECO:0000256" key="4">
    <source>
        <dbReference type="PROSITE-ProRule" id="PRU00134"/>
    </source>
</evidence>
<dbReference type="OrthoDB" id="10257049at2759"/>
<evidence type="ECO:0000256" key="1">
    <source>
        <dbReference type="ARBA" id="ARBA00022723"/>
    </source>
</evidence>
<evidence type="ECO:0000256" key="3">
    <source>
        <dbReference type="ARBA" id="ARBA00022833"/>
    </source>
</evidence>
<accession>A0A9P3G505</accession>
<evidence type="ECO:0000313" key="8">
    <source>
        <dbReference type="Proteomes" id="UP000703269"/>
    </source>
</evidence>
<evidence type="ECO:0000259" key="6">
    <source>
        <dbReference type="PROSITE" id="PS50865"/>
    </source>
</evidence>
<keyword evidence="8" id="KW-1185">Reference proteome</keyword>
<evidence type="ECO:0000256" key="5">
    <source>
        <dbReference type="SAM" id="Phobius"/>
    </source>
</evidence>
<dbReference type="AlphaFoldDB" id="A0A9P3G505"/>
<gene>
    <name evidence="7" type="ORF">PsYK624_043000</name>
</gene>
<dbReference type="GO" id="GO:0008270">
    <property type="term" value="F:zinc ion binding"/>
    <property type="evidence" value="ECO:0007669"/>
    <property type="project" value="UniProtKB-KW"/>
</dbReference>
<dbReference type="InterPro" id="IPR002893">
    <property type="entry name" value="Znf_MYND"/>
</dbReference>
<keyword evidence="2 4" id="KW-0863">Zinc-finger</keyword>
<dbReference type="SUPFAM" id="SSF144232">
    <property type="entry name" value="HIT/MYND zinc finger-like"/>
    <property type="match status" value="1"/>
</dbReference>
<dbReference type="Gene3D" id="6.10.140.2220">
    <property type="match status" value="1"/>
</dbReference>
<dbReference type="EMBL" id="BPQB01000008">
    <property type="protein sequence ID" value="GJE88217.1"/>
    <property type="molecule type" value="Genomic_DNA"/>
</dbReference>
<dbReference type="Proteomes" id="UP000703269">
    <property type="component" value="Unassembled WGS sequence"/>
</dbReference>
<dbReference type="PROSITE" id="PS50865">
    <property type="entry name" value="ZF_MYND_2"/>
    <property type="match status" value="1"/>
</dbReference>
<evidence type="ECO:0000256" key="2">
    <source>
        <dbReference type="ARBA" id="ARBA00022771"/>
    </source>
</evidence>
<keyword evidence="3" id="KW-0862">Zinc</keyword>
<comment type="caution">
    <text evidence="7">The sequence shown here is derived from an EMBL/GenBank/DDBJ whole genome shotgun (WGS) entry which is preliminary data.</text>
</comment>
<keyword evidence="5" id="KW-0472">Membrane</keyword>
<keyword evidence="1" id="KW-0479">Metal-binding</keyword>
<name>A0A9P3G505_9APHY</name>
<dbReference type="Pfam" id="PF01753">
    <property type="entry name" value="zf-MYND"/>
    <property type="match status" value="1"/>
</dbReference>